<evidence type="ECO:0000256" key="3">
    <source>
        <dbReference type="ARBA" id="ARBA00019082"/>
    </source>
</evidence>
<name>A0A8H7PUK3_MORIS</name>
<sequence length="460" mass="53949">MLANQAKEDAKLEKEKTEALKVDSSENSPIFDEPMEDDILPAWATGSDFVSDNDFDMIDMLSLAIDQVTAQINDKREEFKTKSNEWKSKTTERLKNQTKKLEIKRSQLQERLIQQYASINDRMNRDAKTVQLRDKFSFVVGVGNACITPVMAARFPDWVPVYYTLQSLYLFPLRIFIYKSRQWHYFIFDLCYYVNALALLYIWGFSSSRFLFISCFCLSNGPVAWAIITWRNSLVFHSLDKVTSVFIHMFPALVTYVIRWMPELSSTMSVPIMTAYRDKRFPALTSHDAMTFKEAMWISTVVYVIWQTLYFIFIMVQRREKVEKGLRLTSYSWLLDDRKGKKGLIQKAAFSLGAPYKLHMFMFLQFLYNICTVMPTVLLYQYFKLHTIFLITMFAASVWNGASYYIEVFSRRYILEIERKSVKKAASESELLDRQEEAHKNQDVSEPYKMTSEVEHPKST</sequence>
<evidence type="ECO:0000256" key="11">
    <source>
        <dbReference type="ARBA" id="ARBA00023264"/>
    </source>
</evidence>
<organism evidence="16 17">
    <name type="scientific">Mortierella isabellina</name>
    <name type="common">Filamentous fungus</name>
    <name type="synonym">Umbelopsis isabellina</name>
    <dbReference type="NCBI Taxonomy" id="91625"/>
    <lineage>
        <taxon>Eukaryota</taxon>
        <taxon>Fungi</taxon>
        <taxon>Fungi incertae sedis</taxon>
        <taxon>Mucoromycota</taxon>
        <taxon>Mucoromycotina</taxon>
        <taxon>Umbelopsidomycetes</taxon>
        <taxon>Umbelopsidales</taxon>
        <taxon>Umbelopsidaceae</taxon>
        <taxon>Umbelopsis</taxon>
    </lineage>
</organism>
<comment type="caution">
    <text evidence="16">The sequence shown here is derived from an EMBL/GenBank/DDBJ whole genome shotgun (WGS) entry which is preliminary data.</text>
</comment>
<keyword evidence="12" id="KW-0012">Acyltransferase</keyword>
<dbReference type="GO" id="GO:0006656">
    <property type="term" value="P:phosphatidylcholine biosynthetic process"/>
    <property type="evidence" value="ECO:0007669"/>
    <property type="project" value="TreeGrafter"/>
</dbReference>
<keyword evidence="8" id="KW-0443">Lipid metabolism</keyword>
<keyword evidence="11" id="KW-1208">Phospholipid metabolism</keyword>
<reference evidence="16" key="1">
    <citation type="submission" date="2020-12" db="EMBL/GenBank/DDBJ databases">
        <title>Metabolic potential, ecology and presence of endohyphal bacteria is reflected in genomic diversity of Mucoromycotina.</title>
        <authorList>
            <person name="Muszewska A."/>
            <person name="Okrasinska A."/>
            <person name="Steczkiewicz K."/>
            <person name="Drgas O."/>
            <person name="Orlowska M."/>
            <person name="Perlinska-Lenart U."/>
            <person name="Aleksandrzak-Piekarczyk T."/>
            <person name="Szatraj K."/>
            <person name="Zielenkiewicz U."/>
            <person name="Pilsyk S."/>
            <person name="Malc E."/>
            <person name="Mieczkowski P."/>
            <person name="Kruszewska J.S."/>
            <person name="Biernat P."/>
            <person name="Pawlowska J."/>
        </authorList>
    </citation>
    <scope>NUCLEOTIDE SEQUENCE</scope>
    <source>
        <strain evidence="16">WA0000067209</strain>
    </source>
</reference>
<keyword evidence="7 15" id="KW-1133">Transmembrane helix</keyword>
<dbReference type="PANTHER" id="PTHR31201:SF1">
    <property type="entry name" value="GLYCEROPHOSPHOCHOLINE ACYLTRANSFERASE 1"/>
    <property type="match status" value="1"/>
</dbReference>
<dbReference type="InterPro" id="IPR021261">
    <property type="entry name" value="GPCAT"/>
</dbReference>
<dbReference type="EMBL" id="JAEPQZ010000006">
    <property type="protein sequence ID" value="KAG2180175.1"/>
    <property type="molecule type" value="Genomic_DNA"/>
</dbReference>
<dbReference type="Pfam" id="PF10998">
    <property type="entry name" value="DUF2838"/>
    <property type="match status" value="1"/>
</dbReference>
<evidence type="ECO:0000313" key="16">
    <source>
        <dbReference type="EMBL" id="KAG2180175.1"/>
    </source>
</evidence>
<evidence type="ECO:0000256" key="6">
    <source>
        <dbReference type="ARBA" id="ARBA00022692"/>
    </source>
</evidence>
<accession>A0A8H7PUK3</accession>
<evidence type="ECO:0000256" key="14">
    <source>
        <dbReference type="SAM" id="MobiDB-lite"/>
    </source>
</evidence>
<evidence type="ECO:0000256" key="8">
    <source>
        <dbReference type="ARBA" id="ARBA00023098"/>
    </source>
</evidence>
<evidence type="ECO:0000313" key="17">
    <source>
        <dbReference type="Proteomes" id="UP000654370"/>
    </source>
</evidence>
<feature type="region of interest" description="Disordered" evidence="14">
    <location>
        <begin position="426"/>
        <end position="460"/>
    </location>
</feature>
<evidence type="ECO:0000256" key="9">
    <source>
        <dbReference type="ARBA" id="ARBA00023136"/>
    </source>
</evidence>
<gene>
    <name evidence="16" type="ORF">INT43_003964</name>
</gene>
<evidence type="ECO:0000256" key="15">
    <source>
        <dbReference type="SAM" id="Phobius"/>
    </source>
</evidence>
<dbReference type="OrthoDB" id="406287at2759"/>
<keyword evidence="17" id="KW-1185">Reference proteome</keyword>
<feature type="transmembrane region" description="Helical" evidence="15">
    <location>
        <begin position="136"/>
        <end position="155"/>
    </location>
</feature>
<feature type="compositionally biased region" description="Basic and acidic residues" evidence="14">
    <location>
        <begin position="1"/>
        <end position="24"/>
    </location>
</feature>
<keyword evidence="10" id="KW-0594">Phospholipid biosynthesis</keyword>
<keyword evidence="4" id="KW-0444">Lipid biosynthesis</keyword>
<feature type="transmembrane region" description="Helical" evidence="15">
    <location>
        <begin position="295"/>
        <end position="316"/>
    </location>
</feature>
<proteinExistence type="inferred from homology"/>
<keyword evidence="9 15" id="KW-0472">Membrane</keyword>
<comment type="similarity">
    <text evidence="2">Belongs to the GPC1 family.</text>
</comment>
<evidence type="ECO:0000256" key="13">
    <source>
        <dbReference type="SAM" id="Coils"/>
    </source>
</evidence>
<feature type="compositionally biased region" description="Basic and acidic residues" evidence="14">
    <location>
        <begin position="426"/>
        <end position="443"/>
    </location>
</feature>
<evidence type="ECO:0000256" key="2">
    <source>
        <dbReference type="ARBA" id="ARBA00006675"/>
    </source>
</evidence>
<feature type="coiled-coil region" evidence="13">
    <location>
        <begin position="58"/>
        <end position="111"/>
    </location>
</feature>
<protein>
    <recommendedName>
        <fullName evidence="3">Glycerophosphocholine acyltransferase 1</fullName>
    </recommendedName>
</protein>
<evidence type="ECO:0000256" key="1">
    <source>
        <dbReference type="ARBA" id="ARBA00004141"/>
    </source>
</evidence>
<feature type="transmembrane region" description="Helical" evidence="15">
    <location>
        <begin position="185"/>
        <end position="204"/>
    </location>
</feature>
<dbReference type="PANTHER" id="PTHR31201">
    <property type="entry name" value="OS01G0585100 PROTEIN"/>
    <property type="match status" value="1"/>
</dbReference>
<dbReference type="AlphaFoldDB" id="A0A8H7PUK3"/>
<keyword evidence="13" id="KW-0175">Coiled coil</keyword>
<dbReference type="GO" id="GO:0016746">
    <property type="term" value="F:acyltransferase activity"/>
    <property type="evidence" value="ECO:0007669"/>
    <property type="project" value="UniProtKB-KW"/>
</dbReference>
<feature type="transmembrane region" description="Helical" evidence="15">
    <location>
        <begin position="242"/>
        <end position="261"/>
    </location>
</feature>
<keyword evidence="5" id="KW-0808">Transferase</keyword>
<evidence type="ECO:0000256" key="5">
    <source>
        <dbReference type="ARBA" id="ARBA00022679"/>
    </source>
</evidence>
<comment type="subcellular location">
    <subcellularLocation>
        <location evidence="1">Membrane</location>
        <topology evidence="1">Multi-pass membrane protein</topology>
    </subcellularLocation>
</comment>
<evidence type="ECO:0000256" key="7">
    <source>
        <dbReference type="ARBA" id="ARBA00022989"/>
    </source>
</evidence>
<evidence type="ECO:0000256" key="4">
    <source>
        <dbReference type="ARBA" id="ARBA00022516"/>
    </source>
</evidence>
<dbReference type="GO" id="GO:0016020">
    <property type="term" value="C:membrane"/>
    <property type="evidence" value="ECO:0007669"/>
    <property type="project" value="UniProtKB-SubCell"/>
</dbReference>
<dbReference type="Proteomes" id="UP000654370">
    <property type="component" value="Unassembled WGS sequence"/>
</dbReference>
<evidence type="ECO:0000256" key="10">
    <source>
        <dbReference type="ARBA" id="ARBA00023209"/>
    </source>
</evidence>
<feature type="transmembrane region" description="Helical" evidence="15">
    <location>
        <begin position="388"/>
        <end position="406"/>
    </location>
</feature>
<feature type="region of interest" description="Disordered" evidence="14">
    <location>
        <begin position="1"/>
        <end position="34"/>
    </location>
</feature>
<feature type="transmembrane region" description="Helical" evidence="15">
    <location>
        <begin position="210"/>
        <end position="230"/>
    </location>
</feature>
<feature type="transmembrane region" description="Helical" evidence="15">
    <location>
        <begin position="361"/>
        <end position="382"/>
    </location>
</feature>
<evidence type="ECO:0000256" key="12">
    <source>
        <dbReference type="ARBA" id="ARBA00023315"/>
    </source>
</evidence>
<feature type="transmembrane region" description="Helical" evidence="15">
    <location>
        <begin position="161"/>
        <end position="178"/>
    </location>
</feature>
<keyword evidence="6 15" id="KW-0812">Transmembrane</keyword>